<dbReference type="Proteomes" id="UP000199249">
    <property type="component" value="Unassembled WGS sequence"/>
</dbReference>
<sequence length="270" mass="30296">MEDALTQELEELRYIRYEAQDSIGYITLNRPDKRNALNANVVTELKQAFAYAEDDVDCKVIVLRAAGDVFCAGADLGYIQELQNFGYQDNLADSTHLMQLFHQIYTLNKVVIGQVHGHALAGGCGLATICDFAFTVPEAKFGYTEVKIGFLPAIVSIFLLRKIGETRTKQLLLTGDVITADKALEYGLVNFVVPREELADSVYRFARRLCVENSAQSMEITKEMMARLPEMPLEDSLRYAARMNADARSSDDCRRGIAAFLNKEKLTWDN</sequence>
<evidence type="ECO:0000256" key="1">
    <source>
        <dbReference type="ARBA" id="ARBA00005254"/>
    </source>
</evidence>
<dbReference type="InterPro" id="IPR051683">
    <property type="entry name" value="Enoyl-CoA_Hydratase/Isomerase"/>
</dbReference>
<accession>A0A1H3ISN1</accession>
<comment type="similarity">
    <text evidence="1 2">Belongs to the enoyl-CoA hydratase/isomerase family.</text>
</comment>
<dbReference type="STRING" id="651662.SAMN04488069_107142"/>
<name>A0A1H3ISN1_9BACT</name>
<dbReference type="GO" id="GO:0003824">
    <property type="term" value="F:catalytic activity"/>
    <property type="evidence" value="ECO:0007669"/>
    <property type="project" value="InterPro"/>
</dbReference>
<dbReference type="RefSeq" id="WP_092740349.1">
    <property type="nucleotide sequence ID" value="NZ_FNOV01000007.1"/>
</dbReference>
<dbReference type="Gene3D" id="1.10.12.10">
    <property type="entry name" value="Lyase 2-enoyl-coa Hydratase, Chain A, domain 2"/>
    <property type="match status" value="1"/>
</dbReference>
<dbReference type="Gene3D" id="3.90.226.10">
    <property type="entry name" value="2-enoyl-CoA Hydratase, Chain A, domain 1"/>
    <property type="match status" value="1"/>
</dbReference>
<organism evidence="3 4">
    <name type="scientific">Hymenobacter psychrophilus</name>
    <dbReference type="NCBI Taxonomy" id="651662"/>
    <lineage>
        <taxon>Bacteria</taxon>
        <taxon>Pseudomonadati</taxon>
        <taxon>Bacteroidota</taxon>
        <taxon>Cytophagia</taxon>
        <taxon>Cytophagales</taxon>
        <taxon>Hymenobacteraceae</taxon>
        <taxon>Hymenobacter</taxon>
    </lineage>
</organism>
<protein>
    <submittedName>
        <fullName evidence="3">Methylglutaconyl-CoA hydratase</fullName>
    </submittedName>
</protein>
<dbReference type="GO" id="GO:0008300">
    <property type="term" value="P:isoprenoid catabolic process"/>
    <property type="evidence" value="ECO:0007669"/>
    <property type="project" value="TreeGrafter"/>
</dbReference>
<dbReference type="InterPro" id="IPR029045">
    <property type="entry name" value="ClpP/crotonase-like_dom_sf"/>
</dbReference>
<reference evidence="4" key="1">
    <citation type="submission" date="2016-10" db="EMBL/GenBank/DDBJ databases">
        <authorList>
            <person name="Varghese N."/>
            <person name="Submissions S."/>
        </authorList>
    </citation>
    <scope>NUCLEOTIDE SEQUENCE [LARGE SCALE GENOMIC DNA]</scope>
    <source>
        <strain evidence="4">CGMCC 1.8975</strain>
    </source>
</reference>
<dbReference type="InterPro" id="IPR018376">
    <property type="entry name" value="Enoyl-CoA_hyd/isom_CS"/>
</dbReference>
<dbReference type="AlphaFoldDB" id="A0A1H3ISN1"/>
<proteinExistence type="inferred from homology"/>
<dbReference type="EMBL" id="FNOV01000007">
    <property type="protein sequence ID" value="SDY30756.1"/>
    <property type="molecule type" value="Genomic_DNA"/>
</dbReference>
<dbReference type="PROSITE" id="PS00166">
    <property type="entry name" value="ENOYL_COA_HYDRATASE"/>
    <property type="match status" value="1"/>
</dbReference>
<dbReference type="PANTHER" id="PTHR42964:SF1">
    <property type="entry name" value="POLYKETIDE BIOSYNTHESIS ENOYL-COA HYDRATASE PKSH-RELATED"/>
    <property type="match status" value="1"/>
</dbReference>
<dbReference type="Pfam" id="PF00378">
    <property type="entry name" value="ECH_1"/>
    <property type="match status" value="1"/>
</dbReference>
<gene>
    <name evidence="3" type="ORF">SAMN04488069_107142</name>
</gene>
<dbReference type="InterPro" id="IPR001753">
    <property type="entry name" value="Enoyl-CoA_hydra/iso"/>
</dbReference>
<dbReference type="InterPro" id="IPR014748">
    <property type="entry name" value="Enoyl-CoA_hydra_C"/>
</dbReference>
<dbReference type="SUPFAM" id="SSF52096">
    <property type="entry name" value="ClpP/crotonase"/>
    <property type="match status" value="1"/>
</dbReference>
<dbReference type="OrthoDB" id="9775794at2"/>
<dbReference type="CDD" id="cd06558">
    <property type="entry name" value="crotonase-like"/>
    <property type="match status" value="1"/>
</dbReference>
<evidence type="ECO:0000313" key="3">
    <source>
        <dbReference type="EMBL" id="SDY30756.1"/>
    </source>
</evidence>
<evidence type="ECO:0000313" key="4">
    <source>
        <dbReference type="Proteomes" id="UP000199249"/>
    </source>
</evidence>
<dbReference type="PANTHER" id="PTHR42964">
    <property type="entry name" value="ENOYL-COA HYDRATASE"/>
    <property type="match status" value="1"/>
</dbReference>
<evidence type="ECO:0000256" key="2">
    <source>
        <dbReference type="RuleBase" id="RU003707"/>
    </source>
</evidence>
<keyword evidence="4" id="KW-1185">Reference proteome</keyword>